<evidence type="ECO:0000313" key="7">
    <source>
        <dbReference type="EMBL" id="CAF1398390.1"/>
    </source>
</evidence>
<evidence type="ECO:0000313" key="6">
    <source>
        <dbReference type="EMBL" id="CAF1394763.1"/>
    </source>
</evidence>
<sequence>MYAAPWLCDNCGKANGITRYQCQQCRGINTYDLCDQCIVRAHITHPNHTFKLVQQAGTTVTSTPRWTQPSYPQWPGYYYTYPNQQQPSWKITYEYKTI</sequence>
<dbReference type="InterPro" id="IPR000433">
    <property type="entry name" value="Znf_ZZ"/>
</dbReference>
<dbReference type="Gene3D" id="3.30.60.90">
    <property type="match status" value="1"/>
</dbReference>
<proteinExistence type="predicted"/>
<dbReference type="SUPFAM" id="SSF57850">
    <property type="entry name" value="RING/U-box"/>
    <property type="match status" value="1"/>
</dbReference>
<reference evidence="7" key="1">
    <citation type="submission" date="2021-02" db="EMBL/GenBank/DDBJ databases">
        <authorList>
            <person name="Nowell W R."/>
        </authorList>
    </citation>
    <scope>NUCLEOTIDE SEQUENCE</scope>
</reference>
<dbReference type="GO" id="GO:0008270">
    <property type="term" value="F:zinc ion binding"/>
    <property type="evidence" value="ECO:0007669"/>
    <property type="project" value="UniProtKB-KW"/>
</dbReference>
<dbReference type="Pfam" id="PF00569">
    <property type="entry name" value="ZZ"/>
    <property type="match status" value="1"/>
</dbReference>
<keyword evidence="8" id="KW-1185">Reference proteome</keyword>
<accession>A0A815KMW2</accession>
<comment type="caution">
    <text evidence="7">The sequence shown here is derived from an EMBL/GenBank/DDBJ whole genome shotgun (WGS) entry which is preliminary data.</text>
</comment>
<evidence type="ECO:0000256" key="3">
    <source>
        <dbReference type="ARBA" id="ARBA00022833"/>
    </source>
</evidence>
<dbReference type="PROSITE" id="PS01358">
    <property type="entry name" value="ZF_RANBP2_1"/>
    <property type="match status" value="1"/>
</dbReference>
<dbReference type="InterPro" id="IPR043145">
    <property type="entry name" value="Znf_ZZ_sf"/>
</dbReference>
<dbReference type="Proteomes" id="UP000663877">
    <property type="component" value="Unassembled WGS sequence"/>
</dbReference>
<keyword evidence="2" id="KW-0863">Zinc-finger</keyword>
<evidence type="ECO:0000313" key="8">
    <source>
        <dbReference type="Proteomes" id="UP000663832"/>
    </source>
</evidence>
<evidence type="ECO:0000256" key="1">
    <source>
        <dbReference type="ARBA" id="ARBA00022723"/>
    </source>
</evidence>
<evidence type="ECO:0000259" key="4">
    <source>
        <dbReference type="PROSITE" id="PS01358"/>
    </source>
</evidence>
<evidence type="ECO:0000313" key="5">
    <source>
        <dbReference type="EMBL" id="CAF0862539.1"/>
    </source>
</evidence>
<dbReference type="Proteomes" id="UP000663832">
    <property type="component" value="Unassembled WGS sequence"/>
</dbReference>
<gene>
    <name evidence="5" type="ORF">BJG266_LOCUS8458</name>
    <name evidence="6" type="ORF">QVE165_LOCUS36415</name>
    <name evidence="7" type="ORF">QVE165_LOCUS36617</name>
</gene>
<dbReference type="EMBL" id="CAJNOM010000365">
    <property type="protein sequence ID" value="CAF1394763.1"/>
    <property type="molecule type" value="Genomic_DNA"/>
</dbReference>
<dbReference type="OrthoDB" id="10037047at2759"/>
<keyword evidence="1" id="KW-0479">Metal-binding</keyword>
<dbReference type="EMBL" id="CAJNOM010000369">
    <property type="protein sequence ID" value="CAF1398390.1"/>
    <property type="molecule type" value="Genomic_DNA"/>
</dbReference>
<dbReference type="EMBL" id="CAJNOI010000026">
    <property type="protein sequence ID" value="CAF0862539.1"/>
    <property type="molecule type" value="Genomic_DNA"/>
</dbReference>
<dbReference type="InterPro" id="IPR001876">
    <property type="entry name" value="Znf_RanBP2"/>
</dbReference>
<name>A0A815KMW2_9BILA</name>
<evidence type="ECO:0000256" key="2">
    <source>
        <dbReference type="ARBA" id="ARBA00022771"/>
    </source>
</evidence>
<protein>
    <recommendedName>
        <fullName evidence="4">RanBP2-type domain-containing protein</fullName>
    </recommendedName>
</protein>
<dbReference type="AlphaFoldDB" id="A0A815KMW2"/>
<organism evidence="7 8">
    <name type="scientific">Adineta steineri</name>
    <dbReference type="NCBI Taxonomy" id="433720"/>
    <lineage>
        <taxon>Eukaryota</taxon>
        <taxon>Metazoa</taxon>
        <taxon>Spiralia</taxon>
        <taxon>Gnathifera</taxon>
        <taxon>Rotifera</taxon>
        <taxon>Eurotatoria</taxon>
        <taxon>Bdelloidea</taxon>
        <taxon>Adinetida</taxon>
        <taxon>Adinetidae</taxon>
        <taxon>Adineta</taxon>
    </lineage>
</organism>
<feature type="domain" description="RanBP2-type" evidence="4">
    <location>
        <begin position="6"/>
        <end position="25"/>
    </location>
</feature>
<keyword evidence="3" id="KW-0862">Zinc</keyword>